<dbReference type="RefSeq" id="XP_018750725.1">
    <property type="nucleotide sequence ID" value="XM_018904860.1"/>
</dbReference>
<dbReference type="AlphaFoldDB" id="W7MAM8"/>
<dbReference type="EMBL" id="DS022247">
    <property type="protein sequence ID" value="EWG44534.1"/>
    <property type="molecule type" value="Genomic_DNA"/>
</dbReference>
<name>W7MAM8_GIBM7</name>
<dbReference type="VEuPathDB" id="FungiDB:FVEG_15670"/>
<evidence type="ECO:0000313" key="1">
    <source>
        <dbReference type="EMBL" id="EWG44534.1"/>
    </source>
</evidence>
<dbReference type="Proteomes" id="UP000009096">
    <property type="component" value="Chromosome 3"/>
</dbReference>
<dbReference type="KEGG" id="fvr:FVEG_15670"/>
<evidence type="ECO:0000313" key="2">
    <source>
        <dbReference type="Proteomes" id="UP000009096"/>
    </source>
</evidence>
<dbReference type="GeneID" id="30072546"/>
<organism evidence="1 2">
    <name type="scientific">Gibberella moniliformis (strain M3125 / FGSC 7600)</name>
    <name type="common">Maize ear and stalk rot fungus</name>
    <name type="synonym">Fusarium verticillioides</name>
    <dbReference type="NCBI Taxonomy" id="334819"/>
    <lineage>
        <taxon>Eukaryota</taxon>
        <taxon>Fungi</taxon>
        <taxon>Dikarya</taxon>
        <taxon>Ascomycota</taxon>
        <taxon>Pezizomycotina</taxon>
        <taxon>Sordariomycetes</taxon>
        <taxon>Hypocreomycetidae</taxon>
        <taxon>Hypocreales</taxon>
        <taxon>Nectriaceae</taxon>
        <taxon>Fusarium</taxon>
        <taxon>Fusarium fujikuroi species complex</taxon>
    </lineage>
</organism>
<accession>W7MAM8</accession>
<proteinExistence type="predicted"/>
<sequence length="100" mass="11223">MLSRFMKGSPLHKLPTCTRHMLWVKVSLAPTSTYTTTIPRVSLRNGHPDKISWLHVVLDHDHSLVEAVTPPLTYVSNPPATRTHLTISHLPIPKHPPLIS</sequence>
<keyword evidence="2" id="KW-1185">Reference proteome</keyword>
<gene>
    <name evidence="1" type="ORF">FVEG_15670</name>
</gene>
<reference evidence="1 2" key="1">
    <citation type="journal article" date="2010" name="Nature">
        <title>Comparative genomics reveals mobile pathogenicity chromosomes in Fusarium.</title>
        <authorList>
            <person name="Ma L.J."/>
            <person name="van der Does H.C."/>
            <person name="Borkovich K.A."/>
            <person name="Coleman J.J."/>
            <person name="Daboussi M.J."/>
            <person name="Di Pietro A."/>
            <person name="Dufresne M."/>
            <person name="Freitag M."/>
            <person name="Grabherr M."/>
            <person name="Henrissat B."/>
            <person name="Houterman P.M."/>
            <person name="Kang S."/>
            <person name="Shim W.B."/>
            <person name="Woloshuk C."/>
            <person name="Xie X."/>
            <person name="Xu J.R."/>
            <person name="Antoniw J."/>
            <person name="Baker S.E."/>
            <person name="Bluhm B.H."/>
            <person name="Breakspear A."/>
            <person name="Brown D.W."/>
            <person name="Butchko R.A."/>
            <person name="Chapman S."/>
            <person name="Coulson R."/>
            <person name="Coutinho P.M."/>
            <person name="Danchin E.G."/>
            <person name="Diener A."/>
            <person name="Gale L.R."/>
            <person name="Gardiner D.M."/>
            <person name="Goff S."/>
            <person name="Hammond-Kosack K.E."/>
            <person name="Hilburn K."/>
            <person name="Hua-Van A."/>
            <person name="Jonkers W."/>
            <person name="Kazan K."/>
            <person name="Kodira C.D."/>
            <person name="Koehrsen M."/>
            <person name="Kumar L."/>
            <person name="Lee Y.H."/>
            <person name="Li L."/>
            <person name="Manners J.M."/>
            <person name="Miranda-Saavedra D."/>
            <person name="Mukherjee M."/>
            <person name="Park G."/>
            <person name="Park J."/>
            <person name="Park S.Y."/>
            <person name="Proctor R.H."/>
            <person name="Regev A."/>
            <person name="Ruiz-Roldan M.C."/>
            <person name="Sain D."/>
            <person name="Sakthikumar S."/>
            <person name="Sykes S."/>
            <person name="Schwartz D.C."/>
            <person name="Turgeon B.G."/>
            <person name="Wapinski I."/>
            <person name="Yoder O."/>
            <person name="Young S."/>
            <person name="Zeng Q."/>
            <person name="Zhou S."/>
            <person name="Galagan J."/>
            <person name="Cuomo C.A."/>
            <person name="Kistler H.C."/>
            <person name="Rep M."/>
        </authorList>
    </citation>
    <scope>NUCLEOTIDE SEQUENCE [LARGE SCALE GENOMIC DNA]</scope>
    <source>
        <strain evidence="2">M3125 / FGSC 7600</strain>
    </source>
</reference>
<protein>
    <submittedName>
        <fullName evidence="1">Uncharacterized protein</fullName>
    </submittedName>
</protein>